<feature type="compositionally biased region" description="Low complexity" evidence="2">
    <location>
        <begin position="9"/>
        <end position="49"/>
    </location>
</feature>
<evidence type="ECO:0000313" key="3">
    <source>
        <dbReference type="EMBL" id="KAG7313132.1"/>
    </source>
</evidence>
<dbReference type="Proteomes" id="UP000823941">
    <property type="component" value="Chromosome 1"/>
</dbReference>
<name>A0ABQ7R757_PLUXY</name>
<feature type="region of interest" description="Disordered" evidence="2">
    <location>
        <begin position="1"/>
        <end position="82"/>
    </location>
</feature>
<organism evidence="3 4">
    <name type="scientific">Plutella xylostella</name>
    <name type="common">Diamondback moth</name>
    <name type="synonym">Plutella maculipennis</name>
    <dbReference type="NCBI Taxonomy" id="51655"/>
    <lineage>
        <taxon>Eukaryota</taxon>
        <taxon>Metazoa</taxon>
        <taxon>Ecdysozoa</taxon>
        <taxon>Arthropoda</taxon>
        <taxon>Hexapoda</taxon>
        <taxon>Insecta</taxon>
        <taxon>Pterygota</taxon>
        <taxon>Neoptera</taxon>
        <taxon>Endopterygota</taxon>
        <taxon>Lepidoptera</taxon>
        <taxon>Glossata</taxon>
        <taxon>Ditrysia</taxon>
        <taxon>Yponomeutoidea</taxon>
        <taxon>Plutellidae</taxon>
        <taxon>Plutella</taxon>
    </lineage>
</organism>
<gene>
    <name evidence="3" type="ORF">JYU34_000221</name>
</gene>
<feature type="compositionally biased region" description="Polar residues" evidence="2">
    <location>
        <begin position="361"/>
        <end position="401"/>
    </location>
</feature>
<sequence length="421" mass="46885">MPAQRNASTPRAAKTTAEAASTTKTAADAAAAALSPATSPTPAPRTLLASPKPPASRVPPASTMLPASTVSPTLSASPAPTASLVQPTLSESCESLSLEDVVLGEAAADGPAAVAGDTQRELLQETITYDRFSALLDAKLDSKFATIRTCLLAEIKNMIATEIKNATVQIKTETEKLTTQQKKTEENIKSLNEKIEHIEHEREKLQRQVQELYNTKNEDLTSVKNDITKCKEKEYSKKIVVHGIRDSYNENKHMLEETVSRAMYDIMNINIHGHIEDIRRIGKRGQCRPIEIELISKRMITYILEHAEQFKNAGLSVTPFLDEETLKERKRLSELLRTARKNNHHAVIRHNTLFIDGKEYNGQQEPANDLNEQSRPNDTQEQVTPTSSSAQITQRRPNSAPTIRHEQSRSFRNSMPKRTKH</sequence>
<accession>A0ABQ7R757</accession>
<protein>
    <submittedName>
        <fullName evidence="3">Uncharacterized protein</fullName>
    </submittedName>
</protein>
<reference evidence="3 4" key="1">
    <citation type="submission" date="2021-06" db="EMBL/GenBank/DDBJ databases">
        <title>A haploid diamondback moth (Plutella xylostella L.) genome assembly resolves 31 chromosomes and identifies a diamide resistance mutation.</title>
        <authorList>
            <person name="Ward C.M."/>
            <person name="Perry K.D."/>
            <person name="Baker G."/>
            <person name="Powis K."/>
            <person name="Heckel D.G."/>
            <person name="Baxter S.W."/>
        </authorList>
    </citation>
    <scope>NUCLEOTIDE SEQUENCE [LARGE SCALE GENOMIC DNA]</scope>
    <source>
        <strain evidence="3 4">LV</strain>
        <tissue evidence="3">Single pupa</tissue>
    </source>
</reference>
<comment type="caution">
    <text evidence="3">The sequence shown here is derived from an EMBL/GenBank/DDBJ whole genome shotgun (WGS) entry which is preliminary data.</text>
</comment>
<dbReference type="EMBL" id="JAHIBW010000001">
    <property type="protein sequence ID" value="KAG7313132.1"/>
    <property type="molecule type" value="Genomic_DNA"/>
</dbReference>
<feature type="region of interest" description="Disordered" evidence="2">
    <location>
        <begin position="360"/>
        <end position="421"/>
    </location>
</feature>
<keyword evidence="4" id="KW-1185">Reference proteome</keyword>
<evidence type="ECO:0000313" key="4">
    <source>
        <dbReference type="Proteomes" id="UP000823941"/>
    </source>
</evidence>
<evidence type="ECO:0000256" key="1">
    <source>
        <dbReference type="SAM" id="Coils"/>
    </source>
</evidence>
<feature type="coiled-coil region" evidence="1">
    <location>
        <begin position="174"/>
        <end position="218"/>
    </location>
</feature>
<proteinExistence type="predicted"/>
<feature type="compositionally biased region" description="Polar residues" evidence="2">
    <location>
        <begin position="65"/>
        <end position="82"/>
    </location>
</feature>
<keyword evidence="1" id="KW-0175">Coiled coil</keyword>
<evidence type="ECO:0000256" key="2">
    <source>
        <dbReference type="SAM" id="MobiDB-lite"/>
    </source>
</evidence>